<keyword evidence="2" id="KW-1185">Reference proteome</keyword>
<dbReference type="HOGENOM" id="CLU_2836491_0_0_1"/>
<reference evidence="2" key="1">
    <citation type="journal article" date="2007" name="Nature">
        <title>The grapevine genome sequence suggests ancestral hexaploidization in major angiosperm phyla.</title>
        <authorList>
            <consortium name="The French-Italian Public Consortium for Grapevine Genome Characterization."/>
            <person name="Jaillon O."/>
            <person name="Aury J.-M."/>
            <person name="Noel B."/>
            <person name="Policriti A."/>
            <person name="Clepet C."/>
            <person name="Casagrande A."/>
            <person name="Choisne N."/>
            <person name="Aubourg S."/>
            <person name="Vitulo N."/>
            <person name="Jubin C."/>
            <person name="Vezzi A."/>
            <person name="Legeai F."/>
            <person name="Hugueney P."/>
            <person name="Dasilva C."/>
            <person name="Horner D."/>
            <person name="Mica E."/>
            <person name="Jublot D."/>
            <person name="Poulain J."/>
            <person name="Bruyere C."/>
            <person name="Billault A."/>
            <person name="Segurens B."/>
            <person name="Gouyvenoux M."/>
            <person name="Ugarte E."/>
            <person name="Cattonaro F."/>
            <person name="Anthouard V."/>
            <person name="Vico V."/>
            <person name="Del Fabbro C."/>
            <person name="Alaux M."/>
            <person name="Di Gaspero G."/>
            <person name="Dumas V."/>
            <person name="Felice N."/>
            <person name="Paillard S."/>
            <person name="Juman I."/>
            <person name="Moroldo M."/>
            <person name="Scalabrin S."/>
            <person name="Canaguier A."/>
            <person name="Le Clainche I."/>
            <person name="Malacrida G."/>
            <person name="Durand E."/>
            <person name="Pesole G."/>
            <person name="Laucou V."/>
            <person name="Chatelet P."/>
            <person name="Merdinoglu D."/>
            <person name="Delledonne M."/>
            <person name="Pezzotti M."/>
            <person name="Lecharny A."/>
            <person name="Scarpelli C."/>
            <person name="Artiguenave F."/>
            <person name="Pe M.E."/>
            <person name="Valle G."/>
            <person name="Morgante M."/>
            <person name="Caboche M."/>
            <person name="Adam-Blondon A.-F."/>
            <person name="Weissenbach J."/>
            <person name="Quetier F."/>
            <person name="Wincker P."/>
        </authorList>
    </citation>
    <scope>NUCLEOTIDE SEQUENCE [LARGE SCALE GENOMIC DNA]</scope>
    <source>
        <strain evidence="2">cv. Pinot noir / PN40024</strain>
    </source>
</reference>
<sequence>MIGPSPLGLQLLKSLRMSGLRRDISHLVLNKQMLVLMIRMLSLMNRGTLKTLLWRGVKSDLWRLSF</sequence>
<evidence type="ECO:0000313" key="2">
    <source>
        <dbReference type="Proteomes" id="UP000009183"/>
    </source>
</evidence>
<proteinExistence type="predicted"/>
<accession>D7TG34</accession>
<protein>
    <submittedName>
        <fullName evidence="1">Uncharacterized protein</fullName>
    </submittedName>
</protein>
<dbReference type="EMBL" id="FN595783">
    <property type="protein sequence ID" value="CBI29457.3"/>
    <property type="molecule type" value="Genomic_DNA"/>
</dbReference>
<dbReference type="InParanoid" id="D7TG34"/>
<organism evidence="1 2">
    <name type="scientific">Vitis vinifera</name>
    <name type="common">Grape</name>
    <dbReference type="NCBI Taxonomy" id="29760"/>
    <lineage>
        <taxon>Eukaryota</taxon>
        <taxon>Viridiplantae</taxon>
        <taxon>Streptophyta</taxon>
        <taxon>Embryophyta</taxon>
        <taxon>Tracheophyta</taxon>
        <taxon>Spermatophyta</taxon>
        <taxon>Magnoliopsida</taxon>
        <taxon>eudicotyledons</taxon>
        <taxon>Gunneridae</taxon>
        <taxon>Pentapetalae</taxon>
        <taxon>rosids</taxon>
        <taxon>Vitales</taxon>
        <taxon>Vitaceae</taxon>
        <taxon>Viteae</taxon>
        <taxon>Vitis</taxon>
    </lineage>
</organism>
<dbReference type="Proteomes" id="UP000009183">
    <property type="component" value="Unassembled WGS sequence, unordered"/>
</dbReference>
<evidence type="ECO:0000313" key="1">
    <source>
        <dbReference type="EMBL" id="CBI29457.3"/>
    </source>
</evidence>
<name>D7TG34_VITVI</name>
<dbReference type="PaxDb" id="29760-VIT_00s0208g00130.t01"/>
<dbReference type="AlphaFoldDB" id="D7TG34"/>
<gene>
    <name evidence="1" type="ORF">VIT_00s0208g00130</name>
</gene>